<reference evidence="2 3" key="1">
    <citation type="submission" date="2018-06" db="EMBL/GenBank/DDBJ databases">
        <authorList>
            <consortium name="Pathogen Informatics"/>
            <person name="Doyle S."/>
        </authorList>
    </citation>
    <scope>NUCLEOTIDE SEQUENCE [LARGE SCALE GENOMIC DNA]</scope>
    <source>
        <strain evidence="2 3">NCTC5047</strain>
    </source>
</reference>
<dbReference type="Pfam" id="PF16928">
    <property type="entry name" value="Inj_translocase"/>
    <property type="match status" value="1"/>
</dbReference>
<protein>
    <recommendedName>
        <fullName evidence="4">Acyltransferase</fullName>
    </recommendedName>
</protein>
<evidence type="ECO:0000313" key="2">
    <source>
        <dbReference type="EMBL" id="STT84494.1"/>
    </source>
</evidence>
<evidence type="ECO:0000256" key="1">
    <source>
        <dbReference type="SAM" id="MobiDB-lite"/>
    </source>
</evidence>
<organism evidence="2 3">
    <name type="scientific">Klebsiella pneumoniae</name>
    <dbReference type="NCBI Taxonomy" id="573"/>
    <lineage>
        <taxon>Bacteria</taxon>
        <taxon>Pseudomonadati</taxon>
        <taxon>Pseudomonadota</taxon>
        <taxon>Gammaproteobacteria</taxon>
        <taxon>Enterobacterales</taxon>
        <taxon>Enterobacteriaceae</taxon>
        <taxon>Klebsiella/Raoultella group</taxon>
        <taxon>Klebsiella</taxon>
        <taxon>Klebsiella pneumoniae complex</taxon>
    </lineage>
</organism>
<feature type="region of interest" description="Disordered" evidence="1">
    <location>
        <begin position="416"/>
        <end position="448"/>
    </location>
</feature>
<sequence>MATWNQNINSGGFLAGIGAQNENAPKASDVNATLGMIRDNNEALRSGQDNLGLQLLGAAGNIANTWKQADQQQRQKAFQQDYANAYASGDRGAMRGLVTKYPEQFEAVRNGMGFVDEDQRNTVGNLAASARLASQSPEAMGRWLQTNAGEMARVGINPADVAQMYLQKPAGFGQFVDHLGMAALGPDKYFDLQANHAKLQQQGQYQQGRLALGQQRLQQQTAYQQGQLAQGQQQLNLTAQKNRADNANKQLELSLKAGYSSARSQATQRAAVQKMQDYVDAHQSNVNSVSSMYDTVNQVKSIKPEVFDRVFGFGGTVNSMIPGTESADTWSKIEQMQGQARLVGVIGMKGTGPVSNAEGQAAARAFLAINQNMSPKAARAAIDNWQKVLQRQTAYLQKQQPIVDTYQRKIDAFNTGQNGAAAPRAGQSEGGYTFLGGDPGDPNSWRKN</sequence>
<dbReference type="EMBL" id="UGLH01000006">
    <property type="protein sequence ID" value="STT84494.1"/>
    <property type="molecule type" value="Genomic_DNA"/>
</dbReference>
<gene>
    <name evidence="2" type="ORF">NCTC5047_05539</name>
</gene>
<dbReference type="AlphaFoldDB" id="A0A377XRC9"/>
<dbReference type="InterPro" id="IPR031619">
    <property type="entry name" value="Inj_translocase"/>
</dbReference>
<accession>A0A377XRC9</accession>
<evidence type="ECO:0008006" key="4">
    <source>
        <dbReference type="Google" id="ProtNLM"/>
    </source>
</evidence>
<evidence type="ECO:0000313" key="3">
    <source>
        <dbReference type="Proteomes" id="UP000254340"/>
    </source>
</evidence>
<proteinExistence type="predicted"/>
<dbReference type="Proteomes" id="UP000254340">
    <property type="component" value="Unassembled WGS sequence"/>
</dbReference>
<name>A0A377XRC9_KLEPN</name>